<dbReference type="AlphaFoldDB" id="A0A2N7VYG3"/>
<proteinExistence type="predicted"/>
<name>A0A2N7VYG3_9BURK</name>
<dbReference type="OrthoDB" id="270177at2"/>
<dbReference type="SUPFAM" id="SSF46689">
    <property type="entry name" value="Homeodomain-like"/>
    <property type="match status" value="1"/>
</dbReference>
<feature type="region of interest" description="Disordered" evidence="5">
    <location>
        <begin position="1"/>
        <end position="22"/>
    </location>
</feature>
<evidence type="ECO:0000256" key="2">
    <source>
        <dbReference type="ARBA" id="ARBA00023125"/>
    </source>
</evidence>
<evidence type="ECO:0000259" key="6">
    <source>
        <dbReference type="PROSITE" id="PS50977"/>
    </source>
</evidence>
<evidence type="ECO:0000256" key="1">
    <source>
        <dbReference type="ARBA" id="ARBA00023015"/>
    </source>
</evidence>
<comment type="caution">
    <text evidence="7">The sequence shown here is derived from an EMBL/GenBank/DDBJ whole genome shotgun (WGS) entry which is preliminary data.</text>
</comment>
<dbReference type="EMBL" id="PNYA01000004">
    <property type="protein sequence ID" value="PMS22170.1"/>
    <property type="molecule type" value="Genomic_DNA"/>
</dbReference>
<reference evidence="7 8" key="1">
    <citation type="submission" date="2018-01" db="EMBL/GenBank/DDBJ databases">
        <title>Whole genome analyses suggest that Burkholderia sensu lato contains two further novel genera in the rhizoxinica-symbiotica group Mycetohabitans gen. nov., and Trinickia gen. nov.: implications for the evolution of diazotrophy and nodulation in the Burkholderiaceae.</title>
        <authorList>
            <person name="Estrada-de los Santos P."/>
            <person name="Palmer M."/>
            <person name="Chavez-Ramirez B."/>
            <person name="Beukes C."/>
            <person name="Steenkamp E.T."/>
            <person name="Hirsch A.M."/>
            <person name="Manyaka P."/>
            <person name="Maluk M."/>
            <person name="Lafos M."/>
            <person name="Crook M."/>
            <person name="Gross E."/>
            <person name="Simon M.F."/>
            <person name="Bueno dos Reis Junior F."/>
            <person name="Poole P.S."/>
            <person name="Venter S.N."/>
            <person name="James E.K."/>
        </authorList>
    </citation>
    <scope>NUCLEOTIDE SEQUENCE [LARGE SCALE GENOMIC DNA]</scope>
    <source>
        <strain evidence="7 8">GIMN1.004</strain>
    </source>
</reference>
<dbReference type="InterPro" id="IPR011075">
    <property type="entry name" value="TetR_C"/>
</dbReference>
<gene>
    <name evidence="7" type="ORF">C0Z18_05455</name>
</gene>
<dbReference type="InterPro" id="IPR009057">
    <property type="entry name" value="Homeodomain-like_sf"/>
</dbReference>
<keyword evidence="8" id="KW-1185">Reference proteome</keyword>
<feature type="compositionally biased region" description="Basic and acidic residues" evidence="5">
    <location>
        <begin position="1"/>
        <end position="15"/>
    </location>
</feature>
<dbReference type="Pfam" id="PF16925">
    <property type="entry name" value="TetR_C_13"/>
    <property type="match status" value="1"/>
</dbReference>
<dbReference type="PROSITE" id="PS50977">
    <property type="entry name" value="HTH_TETR_2"/>
    <property type="match status" value="1"/>
</dbReference>
<keyword evidence="3" id="KW-0804">Transcription</keyword>
<organism evidence="7 8">
    <name type="scientific">Trinickia dabaoshanensis</name>
    <dbReference type="NCBI Taxonomy" id="564714"/>
    <lineage>
        <taxon>Bacteria</taxon>
        <taxon>Pseudomonadati</taxon>
        <taxon>Pseudomonadota</taxon>
        <taxon>Betaproteobacteria</taxon>
        <taxon>Burkholderiales</taxon>
        <taxon>Burkholderiaceae</taxon>
        <taxon>Trinickia</taxon>
    </lineage>
</organism>
<accession>A0A2N7VYG3</accession>
<evidence type="ECO:0000313" key="8">
    <source>
        <dbReference type="Proteomes" id="UP000235616"/>
    </source>
</evidence>
<dbReference type="Pfam" id="PF00440">
    <property type="entry name" value="TetR_N"/>
    <property type="match status" value="1"/>
</dbReference>
<dbReference type="SUPFAM" id="SSF48498">
    <property type="entry name" value="Tetracyclin repressor-like, C-terminal domain"/>
    <property type="match status" value="1"/>
</dbReference>
<dbReference type="PANTHER" id="PTHR47506">
    <property type="entry name" value="TRANSCRIPTIONAL REGULATORY PROTEIN"/>
    <property type="match status" value="1"/>
</dbReference>
<protein>
    <submittedName>
        <fullName evidence="7">TetR family transcriptional regulator</fullName>
    </submittedName>
</protein>
<dbReference type="InterPro" id="IPR001647">
    <property type="entry name" value="HTH_TetR"/>
</dbReference>
<dbReference type="Proteomes" id="UP000235616">
    <property type="component" value="Unassembled WGS sequence"/>
</dbReference>
<sequence>MVQKKKEGSTAEPKRTRGRPRAYDVSDALTRARDTFWQGGYSATTLDELSAAMGMNRPSLYGAFGDKHALYLSTLERYIEVSLAAMNEVLGSDLPLDAALMRVYDLALALYYRSSDTPTGCFLTGTAVAEAFHDEQVRRILADGLRVFDRSFEARLVRAQHSGELPAHADPVLLARIASSILHSMAIRSRAGDERAVLRATAEAGVAMICGAGMPKREGKQGG</sequence>
<evidence type="ECO:0000256" key="3">
    <source>
        <dbReference type="ARBA" id="ARBA00023163"/>
    </source>
</evidence>
<dbReference type="GO" id="GO:0003677">
    <property type="term" value="F:DNA binding"/>
    <property type="evidence" value="ECO:0007669"/>
    <property type="project" value="UniProtKB-UniRule"/>
</dbReference>
<keyword evidence="1" id="KW-0805">Transcription regulation</keyword>
<evidence type="ECO:0000256" key="4">
    <source>
        <dbReference type="PROSITE-ProRule" id="PRU00335"/>
    </source>
</evidence>
<evidence type="ECO:0000313" key="7">
    <source>
        <dbReference type="EMBL" id="PMS22170.1"/>
    </source>
</evidence>
<keyword evidence="2 4" id="KW-0238">DNA-binding</keyword>
<dbReference type="Gene3D" id="1.10.10.60">
    <property type="entry name" value="Homeodomain-like"/>
    <property type="match status" value="1"/>
</dbReference>
<dbReference type="Gene3D" id="1.10.357.10">
    <property type="entry name" value="Tetracycline Repressor, domain 2"/>
    <property type="match status" value="1"/>
</dbReference>
<dbReference type="InterPro" id="IPR036271">
    <property type="entry name" value="Tet_transcr_reg_TetR-rel_C_sf"/>
</dbReference>
<feature type="DNA-binding region" description="H-T-H motif" evidence="4">
    <location>
        <begin position="45"/>
        <end position="64"/>
    </location>
</feature>
<feature type="domain" description="HTH tetR-type" evidence="6">
    <location>
        <begin position="22"/>
        <end position="82"/>
    </location>
</feature>
<evidence type="ECO:0000256" key="5">
    <source>
        <dbReference type="SAM" id="MobiDB-lite"/>
    </source>
</evidence>
<dbReference type="PANTHER" id="PTHR47506:SF1">
    <property type="entry name" value="HTH-TYPE TRANSCRIPTIONAL REGULATOR YJDC"/>
    <property type="match status" value="1"/>
</dbReference>